<evidence type="ECO:0000256" key="2">
    <source>
        <dbReference type="ARBA" id="ARBA00022723"/>
    </source>
</evidence>
<dbReference type="InterPro" id="IPR011011">
    <property type="entry name" value="Znf_FYVE_PHD"/>
</dbReference>
<reference evidence="14" key="1">
    <citation type="submission" date="2019-06" db="EMBL/GenBank/DDBJ databases">
        <authorList>
            <consortium name="Wellcome Sanger Institute Data Sharing"/>
        </authorList>
    </citation>
    <scope>NUCLEOTIDE SEQUENCE [LARGE SCALE GENOMIC DNA]</scope>
</reference>
<dbReference type="PROSITE" id="PS50089">
    <property type="entry name" value="ZF_RING_2"/>
    <property type="match status" value="1"/>
</dbReference>
<keyword evidence="8" id="KW-0539">Nucleus</keyword>
<keyword evidence="3" id="KW-0677">Repeat</keyword>
<evidence type="ECO:0000256" key="8">
    <source>
        <dbReference type="ARBA" id="ARBA00023242"/>
    </source>
</evidence>
<evidence type="ECO:0000259" key="12">
    <source>
        <dbReference type="PROSITE" id="PS50089"/>
    </source>
</evidence>
<proteinExistence type="predicted"/>
<evidence type="ECO:0000259" key="13">
    <source>
        <dbReference type="PROSITE" id="PS51805"/>
    </source>
</evidence>
<dbReference type="GO" id="GO:0044666">
    <property type="term" value="C:MLL3/4 complex"/>
    <property type="evidence" value="ECO:0007669"/>
    <property type="project" value="InterPro"/>
</dbReference>
<dbReference type="InterPro" id="IPR001841">
    <property type="entry name" value="Znf_RING"/>
</dbReference>
<protein>
    <recommendedName>
        <fullName evidence="16">MLL3</fullName>
    </recommendedName>
</protein>
<feature type="domain" description="PHD-type" evidence="13">
    <location>
        <begin position="84"/>
        <end position="187"/>
    </location>
</feature>
<evidence type="ECO:0000256" key="9">
    <source>
        <dbReference type="PROSITE-ProRule" id="PRU00175"/>
    </source>
</evidence>
<dbReference type="CDD" id="cd15594">
    <property type="entry name" value="PHD2_KMT2C"/>
    <property type="match status" value="1"/>
</dbReference>
<keyword evidence="15" id="KW-1185">Reference proteome</keyword>
<evidence type="ECO:0000256" key="6">
    <source>
        <dbReference type="ARBA" id="ARBA00023015"/>
    </source>
</evidence>
<dbReference type="FunFam" id="3.30.40.10:FF:000080">
    <property type="entry name" value="Histone-lysine N-methyltransferase 2C"/>
    <property type="match status" value="1"/>
</dbReference>
<dbReference type="CDD" id="cd15509">
    <property type="entry name" value="PHD1_KMT2C_like"/>
    <property type="match status" value="1"/>
</dbReference>
<keyword evidence="6" id="KW-0805">Transcription regulation</keyword>
<dbReference type="InterPro" id="IPR001965">
    <property type="entry name" value="Znf_PHD"/>
</dbReference>
<dbReference type="InterPro" id="IPR037877">
    <property type="entry name" value="PHD3_KMT2C"/>
</dbReference>
<accession>A0A667ZCZ2</accession>
<evidence type="ECO:0000313" key="14">
    <source>
        <dbReference type="Ensembl" id="ENSMMDP00005036468.1"/>
    </source>
</evidence>
<dbReference type="InterPro" id="IPR034732">
    <property type="entry name" value="EPHD"/>
</dbReference>
<dbReference type="GeneTree" id="ENSGT00940000166821"/>
<dbReference type="GO" id="GO:0003713">
    <property type="term" value="F:transcription coactivator activity"/>
    <property type="evidence" value="ECO:0007669"/>
    <property type="project" value="TreeGrafter"/>
</dbReference>
<dbReference type="PANTHER" id="PTHR45888:SF1">
    <property type="entry name" value="HISTONE-LYSINE N-METHYLTRANSFERASE 2C"/>
    <property type="match status" value="1"/>
</dbReference>
<evidence type="ECO:0008006" key="16">
    <source>
        <dbReference type="Google" id="ProtNLM"/>
    </source>
</evidence>
<keyword evidence="7" id="KW-0804">Transcription</keyword>
<dbReference type="FunFam" id="3.30.40.10:FF:000095">
    <property type="entry name" value="Histone-lysine N-methyltransferase 2C"/>
    <property type="match status" value="1"/>
</dbReference>
<comment type="subcellular location">
    <subcellularLocation>
        <location evidence="1">Nucleus</location>
    </subcellularLocation>
</comment>
<dbReference type="InterPro" id="IPR013083">
    <property type="entry name" value="Znf_RING/FYVE/PHD"/>
</dbReference>
<feature type="compositionally biased region" description="Polar residues" evidence="10">
    <location>
        <begin position="399"/>
        <end position="412"/>
    </location>
</feature>
<dbReference type="GO" id="GO:0008270">
    <property type="term" value="F:zinc ion binding"/>
    <property type="evidence" value="ECO:0007669"/>
    <property type="project" value="UniProtKB-KW"/>
</dbReference>
<feature type="domain" description="PHD-type" evidence="11">
    <location>
        <begin position="245"/>
        <end position="295"/>
    </location>
</feature>
<feature type="region of interest" description="Disordered" evidence="10">
    <location>
        <begin position="387"/>
        <end position="447"/>
    </location>
</feature>
<reference evidence="14" key="3">
    <citation type="submission" date="2025-09" db="UniProtKB">
        <authorList>
            <consortium name="Ensembl"/>
        </authorList>
    </citation>
    <scope>IDENTIFICATION</scope>
</reference>
<keyword evidence="5" id="KW-0862">Zinc</keyword>
<keyword evidence="2" id="KW-0479">Metal-binding</keyword>
<feature type="domain" description="RING-type" evidence="12">
    <location>
        <begin position="201"/>
        <end position="246"/>
    </location>
</feature>
<evidence type="ECO:0000259" key="11">
    <source>
        <dbReference type="PROSITE" id="PS50016"/>
    </source>
</evidence>
<dbReference type="AlphaFoldDB" id="A0A667ZCZ2"/>
<evidence type="ECO:0000256" key="1">
    <source>
        <dbReference type="ARBA" id="ARBA00004123"/>
    </source>
</evidence>
<evidence type="ECO:0000256" key="5">
    <source>
        <dbReference type="ARBA" id="ARBA00022833"/>
    </source>
</evidence>
<evidence type="ECO:0000256" key="10">
    <source>
        <dbReference type="SAM" id="MobiDB-lite"/>
    </source>
</evidence>
<dbReference type="InParanoid" id="A0A667ZCZ2"/>
<organism evidence="14 15">
    <name type="scientific">Myripristis murdjan</name>
    <name type="common">pinecone soldierfish</name>
    <dbReference type="NCBI Taxonomy" id="586833"/>
    <lineage>
        <taxon>Eukaryota</taxon>
        <taxon>Metazoa</taxon>
        <taxon>Chordata</taxon>
        <taxon>Craniata</taxon>
        <taxon>Vertebrata</taxon>
        <taxon>Euteleostomi</taxon>
        <taxon>Actinopterygii</taxon>
        <taxon>Neopterygii</taxon>
        <taxon>Teleostei</taxon>
        <taxon>Neoteleostei</taxon>
        <taxon>Acanthomorphata</taxon>
        <taxon>Holocentriformes</taxon>
        <taxon>Holocentridae</taxon>
        <taxon>Myripristis</taxon>
    </lineage>
</organism>
<dbReference type="PROSITE" id="PS50016">
    <property type="entry name" value="ZF_PHD_2"/>
    <property type="match status" value="3"/>
</dbReference>
<dbReference type="SMART" id="SM00249">
    <property type="entry name" value="PHD"/>
    <property type="match status" value="4"/>
</dbReference>
<sequence length="483" mass="52941">VVINLLRLCAFCYCGGRSLLGQGELQVFRTTPELDALLSHKGRGGSAGNTYVDLLLFPSFLIFCSSASESQGEEPDPGNRFWDELSHVGLPQNLDVQSLFESGQYWVHQSCVLWSEGVCEGEGQSLLNVDRAIDSGSTKHCAYCKRLGASIKCCAEGCAQLYHYPCAGAAGTFQDIRSLSLLCPEHIELAIHRCKPNDVNCALCDSPGDLLDQLFCTSCGQHYHGICLDMAVTPLRRAGWQCPECKVCQTCKNPGEDTKMLVCDMCDKGYHTFCLQPAMDSIPTNGWRCKNCRVCIQCGTRTSGQWHHTSLLCENCVQNQDPTLCCPLCACILDPEHHKDLLSCSRCKRWLHLECERQNSGQADIHPREDYVCSNCRSPAAEQALQAEDMDTGPELSPQPASMHTDSETGLQLAQKHTDLEPGTLLPPEMHNDPGPEFPAVPLHSDSEAVQATVQGETLATSAQKPGESLFQENVPTDDLVIS</sequence>
<dbReference type="Ensembl" id="ENSMMDT00005037255.1">
    <property type="protein sequence ID" value="ENSMMDP00005036468.1"/>
    <property type="gene ID" value="ENSMMDG00005017061.1"/>
</dbReference>
<name>A0A667ZCZ2_9TELE</name>
<evidence type="ECO:0000313" key="15">
    <source>
        <dbReference type="Proteomes" id="UP000472263"/>
    </source>
</evidence>
<dbReference type="InterPro" id="IPR019787">
    <property type="entry name" value="Znf_PHD-finger"/>
</dbReference>
<keyword evidence="4 9" id="KW-0863">Zinc-finger</keyword>
<evidence type="ECO:0000256" key="4">
    <source>
        <dbReference type="ARBA" id="ARBA00022771"/>
    </source>
</evidence>
<reference evidence="14" key="2">
    <citation type="submission" date="2025-08" db="UniProtKB">
        <authorList>
            <consortium name="Ensembl"/>
        </authorList>
    </citation>
    <scope>IDENTIFICATION</scope>
</reference>
<dbReference type="Proteomes" id="UP000472263">
    <property type="component" value="Chromosome 17"/>
</dbReference>
<feature type="region of interest" description="Disordered" evidence="10">
    <location>
        <begin position="460"/>
        <end position="483"/>
    </location>
</feature>
<evidence type="ECO:0000256" key="7">
    <source>
        <dbReference type="ARBA" id="ARBA00023163"/>
    </source>
</evidence>
<dbReference type="Gene3D" id="3.30.40.10">
    <property type="entry name" value="Zinc/RING finger domain, C3HC4 (zinc finger)"/>
    <property type="match status" value="3"/>
</dbReference>
<dbReference type="PANTHER" id="PTHR45888">
    <property type="entry name" value="HL01030P-RELATED"/>
    <property type="match status" value="1"/>
</dbReference>
<feature type="domain" description="PHD-type" evidence="11">
    <location>
        <begin position="198"/>
        <end position="248"/>
    </location>
</feature>
<dbReference type="Pfam" id="PF13771">
    <property type="entry name" value="zf-HC5HC2H"/>
    <property type="match status" value="1"/>
</dbReference>
<dbReference type="InterPro" id="IPR047004">
    <property type="entry name" value="KMT2C_PHD2"/>
</dbReference>
<dbReference type="PROSITE" id="PS51805">
    <property type="entry name" value="EPHD"/>
    <property type="match status" value="1"/>
</dbReference>
<feature type="domain" description="PHD-type" evidence="11">
    <location>
        <begin position="310"/>
        <end position="379"/>
    </location>
</feature>
<dbReference type="GO" id="GO:0042800">
    <property type="term" value="F:histone H3K4 methyltransferase activity"/>
    <property type="evidence" value="ECO:0007669"/>
    <property type="project" value="InterPro"/>
</dbReference>
<dbReference type="SUPFAM" id="SSF57903">
    <property type="entry name" value="FYVE/PHD zinc finger"/>
    <property type="match status" value="3"/>
</dbReference>
<dbReference type="GO" id="GO:0045944">
    <property type="term" value="P:positive regulation of transcription by RNA polymerase II"/>
    <property type="evidence" value="ECO:0007669"/>
    <property type="project" value="TreeGrafter"/>
</dbReference>
<evidence type="ECO:0000256" key="3">
    <source>
        <dbReference type="ARBA" id="ARBA00022737"/>
    </source>
</evidence>
<dbReference type="Pfam" id="PF00628">
    <property type="entry name" value="PHD"/>
    <property type="match status" value="2"/>
</dbReference>
<dbReference type="CDD" id="cd15511">
    <property type="entry name" value="PHD3_KMT2C"/>
    <property type="match status" value="1"/>
</dbReference>